<organism evidence="3 4">
    <name type="scientific">Agromyces albus</name>
    <dbReference type="NCBI Taxonomy" id="205332"/>
    <lineage>
        <taxon>Bacteria</taxon>
        <taxon>Bacillati</taxon>
        <taxon>Actinomycetota</taxon>
        <taxon>Actinomycetes</taxon>
        <taxon>Micrococcales</taxon>
        <taxon>Microbacteriaceae</taxon>
        <taxon>Agromyces</taxon>
    </lineage>
</organism>
<gene>
    <name evidence="3" type="ORF">ESP51_06820</name>
</gene>
<dbReference type="OrthoDB" id="4336304at2"/>
<keyword evidence="1" id="KW-0472">Membrane</keyword>
<keyword evidence="1" id="KW-0812">Transmembrane</keyword>
<comment type="caution">
    <text evidence="3">The sequence shown here is derived from an EMBL/GenBank/DDBJ whole genome shotgun (WGS) entry which is preliminary data.</text>
</comment>
<accession>A0A4Q2L5Z4</accession>
<dbReference type="Gene3D" id="2.60.40.10">
    <property type="entry name" value="Immunoglobulins"/>
    <property type="match status" value="1"/>
</dbReference>
<feature type="signal peptide" evidence="2">
    <location>
        <begin position="1"/>
        <end position="39"/>
    </location>
</feature>
<reference evidence="3 4" key="1">
    <citation type="submission" date="2019-01" db="EMBL/GenBank/DDBJ databases">
        <title>Agromyces.</title>
        <authorList>
            <person name="Li J."/>
        </authorList>
    </citation>
    <scope>NUCLEOTIDE SEQUENCE [LARGE SCALE GENOMIC DNA]</scope>
    <source>
        <strain evidence="3 4">DSM 15934</strain>
    </source>
</reference>
<keyword evidence="4" id="KW-1185">Reference proteome</keyword>
<sequence length="335" mass="35203">MQTFSPRQTLNGRFLWRVVVAALAAFLLAGAFLAAPAEAAENGPSWVVDTADGSHGSGRQNYDYLVERGDRIEDALVVVNDGPAPIDLRLYAADAFTTETAQLDLRTREHASTGVGAWLRMAQERISLQPGESGEIPFTVTVPDDATPGDHMGGIVTTSASTSNGTEPERRAAIRVHLRVGDAFQPKLSVEDLSVNFSGDPLGAGLAMVTYTVRNTGDTMLSAEQSVTVAGPFDSFGVTAEPIENIPRLLPGEIWRVSVPIDGVVPSGLLAATVTVVPLYTDPAGSTGPLAGSEHTGNGWAIPWLLLILGVGALVAVVFVRKLRRSAPQKAGGLA</sequence>
<feature type="chain" id="PRO_5020807308" evidence="2">
    <location>
        <begin position="40"/>
        <end position="335"/>
    </location>
</feature>
<protein>
    <submittedName>
        <fullName evidence="3">DUF916 domain-containing protein</fullName>
    </submittedName>
</protein>
<dbReference type="Proteomes" id="UP000293865">
    <property type="component" value="Unassembled WGS sequence"/>
</dbReference>
<evidence type="ECO:0000313" key="4">
    <source>
        <dbReference type="Proteomes" id="UP000293865"/>
    </source>
</evidence>
<keyword evidence="2" id="KW-0732">Signal</keyword>
<dbReference type="InterPro" id="IPR013783">
    <property type="entry name" value="Ig-like_fold"/>
</dbReference>
<evidence type="ECO:0000313" key="3">
    <source>
        <dbReference type="EMBL" id="RXZ71893.1"/>
    </source>
</evidence>
<evidence type="ECO:0000256" key="1">
    <source>
        <dbReference type="SAM" id="Phobius"/>
    </source>
</evidence>
<feature type="transmembrane region" description="Helical" evidence="1">
    <location>
        <begin position="300"/>
        <end position="320"/>
    </location>
</feature>
<evidence type="ECO:0000256" key="2">
    <source>
        <dbReference type="SAM" id="SignalP"/>
    </source>
</evidence>
<dbReference type="EMBL" id="SDPN01000009">
    <property type="protein sequence ID" value="RXZ71893.1"/>
    <property type="molecule type" value="Genomic_DNA"/>
</dbReference>
<name>A0A4Q2L5Z4_9MICO</name>
<proteinExistence type="predicted"/>
<keyword evidence="1" id="KW-1133">Transmembrane helix</keyword>
<dbReference type="AlphaFoldDB" id="A0A4Q2L5Z4"/>
<dbReference type="GO" id="GO:0005975">
    <property type="term" value="P:carbohydrate metabolic process"/>
    <property type="evidence" value="ECO:0007669"/>
    <property type="project" value="UniProtKB-ARBA"/>
</dbReference>